<dbReference type="Pfam" id="PF03732">
    <property type="entry name" value="Retrotrans_gag"/>
    <property type="match status" value="1"/>
</dbReference>
<dbReference type="Proteomes" id="UP000325315">
    <property type="component" value="Unassembled WGS sequence"/>
</dbReference>
<dbReference type="CDD" id="cd01647">
    <property type="entry name" value="RT_LTR"/>
    <property type="match status" value="1"/>
</dbReference>
<dbReference type="Gene3D" id="3.10.10.10">
    <property type="entry name" value="HIV Type 1 Reverse Transcriptase, subunit A, domain 1"/>
    <property type="match status" value="1"/>
</dbReference>
<dbReference type="EMBL" id="SMMG02000005">
    <property type="protein sequence ID" value="KAA3473874.1"/>
    <property type="molecule type" value="Genomic_DNA"/>
</dbReference>
<keyword evidence="8" id="KW-0863">Zinc-finger</keyword>
<feature type="compositionally biased region" description="Polar residues" evidence="9">
    <location>
        <begin position="315"/>
        <end position="324"/>
    </location>
</feature>
<dbReference type="Pfam" id="PF00078">
    <property type="entry name" value="RVT_1"/>
    <property type="match status" value="1"/>
</dbReference>
<dbReference type="SUPFAM" id="SSF56672">
    <property type="entry name" value="DNA/RNA polymerases"/>
    <property type="match status" value="1"/>
</dbReference>
<evidence type="ECO:0000256" key="7">
    <source>
        <dbReference type="ARBA" id="ARBA00022918"/>
    </source>
</evidence>
<keyword evidence="2" id="KW-0808">Transferase</keyword>
<proteinExistence type="predicted"/>
<reference evidence="12" key="1">
    <citation type="journal article" date="2019" name="Plant Biotechnol. J.">
        <title>Genome sequencing of the Australian wild diploid species Gossypium australe highlights disease resistance and delayed gland morphogenesis.</title>
        <authorList>
            <person name="Cai Y."/>
            <person name="Cai X."/>
            <person name="Wang Q."/>
            <person name="Wang P."/>
            <person name="Zhang Y."/>
            <person name="Cai C."/>
            <person name="Xu Y."/>
            <person name="Wang K."/>
            <person name="Zhou Z."/>
            <person name="Wang C."/>
            <person name="Geng S."/>
            <person name="Li B."/>
            <person name="Dong Q."/>
            <person name="Hou Y."/>
            <person name="Wang H."/>
            <person name="Ai P."/>
            <person name="Liu Z."/>
            <person name="Yi F."/>
            <person name="Sun M."/>
            <person name="An G."/>
            <person name="Cheng J."/>
            <person name="Zhang Y."/>
            <person name="Shi Q."/>
            <person name="Xie Y."/>
            <person name="Shi X."/>
            <person name="Chang Y."/>
            <person name="Huang F."/>
            <person name="Chen Y."/>
            <person name="Hong S."/>
            <person name="Mi L."/>
            <person name="Sun Q."/>
            <person name="Zhang L."/>
            <person name="Zhou B."/>
            <person name="Peng R."/>
            <person name="Zhang X."/>
            <person name="Liu F."/>
        </authorList>
    </citation>
    <scope>NUCLEOTIDE SEQUENCE [LARGE SCALE GENOMIC DNA]</scope>
    <source>
        <strain evidence="12">cv. PA1801</strain>
    </source>
</reference>
<keyword evidence="6" id="KW-0378">Hydrolase</keyword>
<dbReference type="PANTHER" id="PTHR35046:SF26">
    <property type="entry name" value="RNA-DIRECTED DNA POLYMERASE"/>
    <property type="match status" value="1"/>
</dbReference>
<gene>
    <name evidence="11" type="ORF">EPI10_024216</name>
</gene>
<dbReference type="InterPro" id="IPR043502">
    <property type="entry name" value="DNA/RNA_pol_sf"/>
</dbReference>
<dbReference type="PROSITE" id="PS50158">
    <property type="entry name" value="ZF_CCHC"/>
    <property type="match status" value="1"/>
</dbReference>
<evidence type="ECO:0000313" key="12">
    <source>
        <dbReference type="Proteomes" id="UP000325315"/>
    </source>
</evidence>
<dbReference type="InterPro" id="IPR043128">
    <property type="entry name" value="Rev_trsase/Diguanyl_cyclase"/>
</dbReference>
<dbReference type="InterPro" id="IPR000477">
    <property type="entry name" value="RT_dom"/>
</dbReference>
<dbReference type="CDD" id="cd00303">
    <property type="entry name" value="retropepsin_like"/>
    <property type="match status" value="1"/>
</dbReference>
<dbReference type="InterPro" id="IPR012337">
    <property type="entry name" value="RNaseH-like_sf"/>
</dbReference>
<dbReference type="Gene3D" id="3.30.420.10">
    <property type="entry name" value="Ribonuclease H-like superfamily/Ribonuclease H"/>
    <property type="match status" value="1"/>
</dbReference>
<dbReference type="Pfam" id="PF17917">
    <property type="entry name" value="RT_RNaseH"/>
    <property type="match status" value="1"/>
</dbReference>
<feature type="compositionally biased region" description="Polar residues" evidence="9">
    <location>
        <begin position="243"/>
        <end position="258"/>
    </location>
</feature>
<evidence type="ECO:0000313" key="11">
    <source>
        <dbReference type="EMBL" id="KAA3473874.1"/>
    </source>
</evidence>
<dbReference type="OrthoDB" id="1751327at2759"/>
<dbReference type="GO" id="GO:0008270">
    <property type="term" value="F:zinc ion binding"/>
    <property type="evidence" value="ECO:0007669"/>
    <property type="project" value="UniProtKB-KW"/>
</dbReference>
<dbReference type="InterPro" id="IPR005162">
    <property type="entry name" value="Retrotrans_gag_dom"/>
</dbReference>
<evidence type="ECO:0000259" key="10">
    <source>
        <dbReference type="PROSITE" id="PS50158"/>
    </source>
</evidence>
<evidence type="ECO:0000256" key="6">
    <source>
        <dbReference type="ARBA" id="ARBA00022801"/>
    </source>
</evidence>
<evidence type="ECO:0000256" key="5">
    <source>
        <dbReference type="ARBA" id="ARBA00022759"/>
    </source>
</evidence>
<dbReference type="Gene3D" id="3.30.70.270">
    <property type="match status" value="1"/>
</dbReference>
<dbReference type="Pfam" id="PF08284">
    <property type="entry name" value="RVP_2"/>
    <property type="match status" value="1"/>
</dbReference>
<dbReference type="PANTHER" id="PTHR35046">
    <property type="entry name" value="ZINC KNUCKLE (CCHC-TYPE) FAMILY PROTEIN"/>
    <property type="match status" value="1"/>
</dbReference>
<keyword evidence="7" id="KW-0695">RNA-directed DNA polymerase</keyword>
<dbReference type="GO" id="GO:0003676">
    <property type="term" value="F:nucleic acid binding"/>
    <property type="evidence" value="ECO:0007669"/>
    <property type="project" value="InterPro"/>
</dbReference>
<feature type="compositionally biased region" description="Polar residues" evidence="9">
    <location>
        <begin position="295"/>
        <end position="306"/>
    </location>
</feature>
<dbReference type="GO" id="GO:0003964">
    <property type="term" value="F:RNA-directed DNA polymerase activity"/>
    <property type="evidence" value="ECO:0007669"/>
    <property type="project" value="UniProtKB-KW"/>
</dbReference>
<keyword evidence="8" id="KW-0862">Zinc</keyword>
<feature type="region of interest" description="Disordered" evidence="9">
    <location>
        <begin position="294"/>
        <end position="327"/>
    </location>
</feature>
<protein>
    <recommendedName>
        <fullName evidence="1">RNA-directed DNA polymerase</fullName>
        <ecNumber evidence="1">2.7.7.49</ecNumber>
    </recommendedName>
</protein>
<keyword evidence="3" id="KW-0548">Nucleotidyltransferase</keyword>
<keyword evidence="12" id="KW-1185">Reference proteome</keyword>
<feature type="region of interest" description="Disordered" evidence="9">
    <location>
        <begin position="223"/>
        <end position="267"/>
    </location>
</feature>
<sequence length="1020" mass="117131">MSGQEGEAKQAFFQMMSEWFIQFVRSNLTVSQPPRSSNPPQTLVVPPVMFLNLLNKPPVDKICKYGAEEFRATSDDDAKKVEFWLENTIRVFDEMSLTPKEKRVTWDFFQSELRKKYISQRFIDQKRKEFLDLKQGCVSVTKYEREFVRLSQYARECVSSEAVMCKRFEDGLNEDICLLVGILKIKEFVVLVDRACKAEALGKDKRKDEIEASDVRKRFPGKSFQSASKKFKDEQSRSRVNVGYSSRDQARSQLSSNAPHCGKRHPGSRRLNDRACFRCGSLDHFIRDCLESVEPETTQNPRSDNASVRGRPSLNVRNVSGSQRTTRDTIARSEVRAPVRAYAIRAREEASSPDVITDTFTLHDTSVIALIDPGSTHSYICMNLVSSKTLSVESTEFVIKVLNPLGKSVLVEKFDIILGMDWLTFHDAVVNYKRKTIDLRCSNDEIVRVEFNDLNVLSIVISILKAQRYVKKGYEAYFAYVIDSKVSEKKVESVPVVCEFSDVFLEEFPDCIQYVKLNLKDGTMRMCIDYRQLNKVTIKNKYLLPRIDDLFDQLKGATVFSKIDLRSGYYQLQEKDSNIPKTAFRTSFLGHIVSAFGIRVDPSKISTILNWKPPKNVSKVQSGKEFVIYSDASLNGLGCVLIQEGKVIAYASRQLKPHEKNYPTHDLELATIVFALIIWRHYLFGKANVIVDALSRKPLFALRALNAQLDLSDDSSVIAELNAKPLFLQQIFKAERQVPSGLLQPILILEWKWDRVTMDFFSGLPLTLRKKDAIWVVVDRLKKSAHFISVRSYYSLERLSELYISEIVRLHGVPLSIVTDRDPRFTYGSGRDSSDRQKSYADLERKDIEFDIGDKVILKVSPWKKVLIFERKGTDSYLSREVKELRNKRISLVKVLWHRHGMEEATWEPKDLMEQQYPNLFNGTFDMYTKCIVKATEGSGTIEDHHHTTQTYFGLTQLWVAFWPYKWPVLPTRLWHTGVPGGRVNKDTLIAIDDLYYEMSVKVFDLFGNVFNPNLATDTG</sequence>
<name>A0A5B6VY05_9ROSI</name>
<organism evidence="11 12">
    <name type="scientific">Gossypium australe</name>
    <dbReference type="NCBI Taxonomy" id="47621"/>
    <lineage>
        <taxon>Eukaryota</taxon>
        <taxon>Viridiplantae</taxon>
        <taxon>Streptophyta</taxon>
        <taxon>Embryophyta</taxon>
        <taxon>Tracheophyta</taxon>
        <taxon>Spermatophyta</taxon>
        <taxon>Magnoliopsida</taxon>
        <taxon>eudicotyledons</taxon>
        <taxon>Gunneridae</taxon>
        <taxon>Pentapetalae</taxon>
        <taxon>rosids</taxon>
        <taxon>malvids</taxon>
        <taxon>Malvales</taxon>
        <taxon>Malvaceae</taxon>
        <taxon>Malvoideae</taxon>
        <taxon>Gossypium</taxon>
    </lineage>
</organism>
<dbReference type="Gene3D" id="2.40.70.10">
    <property type="entry name" value="Acid Proteases"/>
    <property type="match status" value="1"/>
</dbReference>
<dbReference type="InterPro" id="IPR021109">
    <property type="entry name" value="Peptidase_aspartic_dom_sf"/>
</dbReference>
<keyword evidence="4" id="KW-0540">Nuclease</keyword>
<dbReference type="InterPro" id="IPR001878">
    <property type="entry name" value="Znf_CCHC"/>
</dbReference>
<evidence type="ECO:0000256" key="1">
    <source>
        <dbReference type="ARBA" id="ARBA00012493"/>
    </source>
</evidence>
<dbReference type="AlphaFoldDB" id="A0A5B6VY05"/>
<dbReference type="EC" id="2.7.7.49" evidence="1"/>
<accession>A0A5B6VY05</accession>
<dbReference type="Gene3D" id="4.10.60.10">
    <property type="entry name" value="Zinc finger, CCHC-type"/>
    <property type="match status" value="1"/>
</dbReference>
<evidence type="ECO:0000256" key="9">
    <source>
        <dbReference type="SAM" id="MobiDB-lite"/>
    </source>
</evidence>
<evidence type="ECO:0000256" key="3">
    <source>
        <dbReference type="ARBA" id="ARBA00022695"/>
    </source>
</evidence>
<keyword evidence="8" id="KW-0479">Metal-binding</keyword>
<evidence type="ECO:0000256" key="4">
    <source>
        <dbReference type="ARBA" id="ARBA00022722"/>
    </source>
</evidence>
<dbReference type="GO" id="GO:0004519">
    <property type="term" value="F:endonuclease activity"/>
    <property type="evidence" value="ECO:0007669"/>
    <property type="project" value="UniProtKB-KW"/>
</dbReference>
<feature type="domain" description="CCHC-type" evidence="10">
    <location>
        <begin position="276"/>
        <end position="289"/>
    </location>
</feature>
<evidence type="ECO:0000256" key="2">
    <source>
        <dbReference type="ARBA" id="ARBA00022679"/>
    </source>
</evidence>
<dbReference type="InterPro" id="IPR041373">
    <property type="entry name" value="RT_RNaseH"/>
</dbReference>
<comment type="caution">
    <text evidence="11">The sequence shown here is derived from an EMBL/GenBank/DDBJ whole genome shotgun (WGS) entry which is preliminary data.</text>
</comment>
<evidence type="ECO:0000256" key="8">
    <source>
        <dbReference type="PROSITE-ProRule" id="PRU00047"/>
    </source>
</evidence>
<dbReference type="GO" id="GO:0016787">
    <property type="term" value="F:hydrolase activity"/>
    <property type="evidence" value="ECO:0007669"/>
    <property type="project" value="UniProtKB-KW"/>
</dbReference>
<keyword evidence="5" id="KW-0255">Endonuclease</keyword>
<dbReference type="InterPro" id="IPR036397">
    <property type="entry name" value="RNaseH_sf"/>
</dbReference>
<dbReference type="SUPFAM" id="SSF53098">
    <property type="entry name" value="Ribonuclease H-like"/>
    <property type="match status" value="1"/>
</dbReference>